<evidence type="ECO:0008006" key="6">
    <source>
        <dbReference type="Google" id="ProtNLM"/>
    </source>
</evidence>
<dbReference type="GO" id="GO:0005737">
    <property type="term" value="C:cytoplasm"/>
    <property type="evidence" value="ECO:0007669"/>
    <property type="project" value="TreeGrafter"/>
</dbReference>
<dbReference type="SUPFAM" id="SSF52799">
    <property type="entry name" value="(Phosphotyrosine protein) phosphatases II"/>
    <property type="match status" value="1"/>
</dbReference>
<dbReference type="InterPro" id="IPR000340">
    <property type="entry name" value="Dual-sp_phosphatase_cat-dom"/>
</dbReference>
<dbReference type="PROSITE" id="PS50056">
    <property type="entry name" value="TYR_PHOSPHATASE_2"/>
    <property type="match status" value="1"/>
</dbReference>
<dbReference type="SMART" id="SM00195">
    <property type="entry name" value="DSPc"/>
    <property type="match status" value="1"/>
</dbReference>
<sequence>MSEEVEALIAPYRTRSRGPVYDPIARVFDRILLGPGGHMTPRFMRIYSVTHIANCADETACPLWAKRHLGSRYICMGADDTEQTEILRDFYPKFEAFMDMALREPHCRNVYVHCHAGMNRSATLAIAYVHRRFGIPMMKLIEAVARQRPCILTNTAFQRQLLEFASHPKT</sequence>
<dbReference type="GO" id="GO:0043409">
    <property type="term" value="P:negative regulation of MAPK cascade"/>
    <property type="evidence" value="ECO:0007669"/>
    <property type="project" value="TreeGrafter"/>
</dbReference>
<reference evidence="5" key="1">
    <citation type="journal article" date="2020" name="Nature">
        <title>Giant virus diversity and host interactions through global metagenomics.</title>
        <authorList>
            <person name="Schulz F."/>
            <person name="Roux S."/>
            <person name="Paez-Espino D."/>
            <person name="Jungbluth S."/>
            <person name="Walsh D.A."/>
            <person name="Denef V.J."/>
            <person name="McMahon K.D."/>
            <person name="Konstantinidis K.T."/>
            <person name="Eloe-Fadrosh E.A."/>
            <person name="Kyrpides N.C."/>
            <person name="Woyke T."/>
        </authorList>
    </citation>
    <scope>NUCLEOTIDE SEQUENCE</scope>
    <source>
        <strain evidence="5">GVMAG-S-1035303-20</strain>
    </source>
</reference>
<protein>
    <recommendedName>
        <fullName evidence="6">Dual specificity phosphatase catalytic domain</fullName>
    </recommendedName>
</protein>
<dbReference type="PROSITE" id="PS50054">
    <property type="entry name" value="TYR_PHOSPHATASE_DUAL"/>
    <property type="match status" value="1"/>
</dbReference>
<feature type="domain" description="Tyrosine specific protein phosphatases" evidence="4">
    <location>
        <begin position="88"/>
        <end position="149"/>
    </location>
</feature>
<dbReference type="InterPro" id="IPR000387">
    <property type="entry name" value="Tyr_Pase_dom"/>
</dbReference>
<proteinExistence type="predicted"/>
<keyword evidence="1" id="KW-0378">Hydrolase</keyword>
<dbReference type="InterPro" id="IPR029021">
    <property type="entry name" value="Prot-tyrosine_phosphatase-like"/>
</dbReference>
<dbReference type="EMBL" id="MN740650">
    <property type="protein sequence ID" value="QHS79700.1"/>
    <property type="molecule type" value="Genomic_DNA"/>
</dbReference>
<dbReference type="InterPro" id="IPR016130">
    <property type="entry name" value="Tyr_Pase_AS"/>
</dbReference>
<dbReference type="PROSITE" id="PS00383">
    <property type="entry name" value="TYR_PHOSPHATASE_1"/>
    <property type="match status" value="1"/>
</dbReference>
<organism evidence="5">
    <name type="scientific">viral metagenome</name>
    <dbReference type="NCBI Taxonomy" id="1070528"/>
    <lineage>
        <taxon>unclassified sequences</taxon>
        <taxon>metagenomes</taxon>
        <taxon>organismal metagenomes</taxon>
    </lineage>
</organism>
<dbReference type="GO" id="GO:0033550">
    <property type="term" value="F:MAP kinase tyrosine phosphatase activity"/>
    <property type="evidence" value="ECO:0007669"/>
    <property type="project" value="TreeGrafter"/>
</dbReference>
<dbReference type="PANTHER" id="PTHR10159:SF519">
    <property type="entry name" value="DUAL SPECIFICITY PROTEIN PHOSPHATASE MPK3"/>
    <property type="match status" value="1"/>
</dbReference>
<keyword evidence="2" id="KW-0904">Protein phosphatase</keyword>
<evidence type="ECO:0000256" key="2">
    <source>
        <dbReference type="ARBA" id="ARBA00022912"/>
    </source>
</evidence>
<dbReference type="Gene3D" id="3.90.190.10">
    <property type="entry name" value="Protein tyrosine phosphatase superfamily"/>
    <property type="match status" value="1"/>
</dbReference>
<feature type="domain" description="Tyrosine-protein phosphatase" evidence="3">
    <location>
        <begin position="22"/>
        <end position="170"/>
    </location>
</feature>
<dbReference type="PANTHER" id="PTHR10159">
    <property type="entry name" value="DUAL SPECIFICITY PROTEIN PHOSPHATASE"/>
    <property type="match status" value="1"/>
</dbReference>
<accession>A0A6C0AJS0</accession>
<dbReference type="GO" id="GO:0017017">
    <property type="term" value="F:MAP kinase tyrosine/serine/threonine phosphatase activity"/>
    <property type="evidence" value="ECO:0007669"/>
    <property type="project" value="TreeGrafter"/>
</dbReference>
<name>A0A6C0AJS0_9ZZZZ</name>
<dbReference type="InterPro" id="IPR020422">
    <property type="entry name" value="TYR_PHOSPHATASE_DUAL_dom"/>
</dbReference>
<evidence type="ECO:0000313" key="5">
    <source>
        <dbReference type="EMBL" id="QHS79700.1"/>
    </source>
</evidence>
<dbReference type="AlphaFoldDB" id="A0A6C0AJS0"/>
<evidence type="ECO:0000259" key="4">
    <source>
        <dbReference type="PROSITE" id="PS50056"/>
    </source>
</evidence>
<evidence type="ECO:0000259" key="3">
    <source>
        <dbReference type="PROSITE" id="PS50054"/>
    </source>
</evidence>
<dbReference type="CDD" id="cd14498">
    <property type="entry name" value="DSP"/>
    <property type="match status" value="1"/>
</dbReference>
<evidence type="ECO:0000256" key="1">
    <source>
        <dbReference type="ARBA" id="ARBA00022801"/>
    </source>
</evidence>
<dbReference type="Pfam" id="PF00782">
    <property type="entry name" value="DSPc"/>
    <property type="match status" value="1"/>
</dbReference>
<dbReference type="GO" id="GO:0008330">
    <property type="term" value="F:protein tyrosine/threonine phosphatase activity"/>
    <property type="evidence" value="ECO:0007669"/>
    <property type="project" value="TreeGrafter"/>
</dbReference>